<dbReference type="Proteomes" id="UP000675409">
    <property type="component" value="Unassembled WGS sequence"/>
</dbReference>
<feature type="transmembrane region" description="Helical" evidence="6">
    <location>
        <begin position="85"/>
        <end position="107"/>
    </location>
</feature>
<keyword evidence="3 6" id="KW-0812">Transmembrane</keyword>
<feature type="transmembrane region" description="Helical" evidence="6">
    <location>
        <begin position="113"/>
        <end position="132"/>
    </location>
</feature>
<reference evidence="8 9" key="1">
    <citation type="journal article" date="2021" name="Arch. Microbiol.">
        <title>Myceligenerans indicum sp. nov., an actinobacterium isolated from mangrove sediment of Sundarbans, India.</title>
        <authorList>
            <person name="Asha K."/>
            <person name="Bhadury P."/>
        </authorList>
    </citation>
    <scope>NUCLEOTIDE SEQUENCE [LARGE SCALE GENOMIC DNA]</scope>
    <source>
        <strain evidence="8 9">I2</strain>
    </source>
</reference>
<keyword evidence="9" id="KW-1185">Reference proteome</keyword>
<evidence type="ECO:0000256" key="1">
    <source>
        <dbReference type="ARBA" id="ARBA00004651"/>
    </source>
</evidence>
<gene>
    <name evidence="8" type="ORF">HGK34_16860</name>
</gene>
<proteinExistence type="predicted"/>
<dbReference type="PANTHER" id="PTHR35007">
    <property type="entry name" value="INTEGRAL MEMBRANE PROTEIN-RELATED"/>
    <property type="match status" value="1"/>
</dbReference>
<keyword evidence="5 6" id="KW-0472">Membrane</keyword>
<evidence type="ECO:0000256" key="6">
    <source>
        <dbReference type="SAM" id="Phobius"/>
    </source>
</evidence>
<organism evidence="8 9">
    <name type="scientific">Myceligenerans indicum</name>
    <dbReference type="NCBI Taxonomy" id="2593663"/>
    <lineage>
        <taxon>Bacteria</taxon>
        <taxon>Bacillati</taxon>
        <taxon>Actinomycetota</taxon>
        <taxon>Actinomycetes</taxon>
        <taxon>Micrococcales</taxon>
        <taxon>Promicromonosporaceae</taxon>
        <taxon>Myceligenerans</taxon>
    </lineage>
</organism>
<evidence type="ECO:0000313" key="9">
    <source>
        <dbReference type="Proteomes" id="UP000675409"/>
    </source>
</evidence>
<accession>A0ABS1LNU7</accession>
<comment type="subcellular location">
    <subcellularLocation>
        <location evidence="1">Cell membrane</location>
        <topology evidence="1">Multi-pass membrane protein</topology>
    </subcellularLocation>
</comment>
<evidence type="ECO:0000256" key="5">
    <source>
        <dbReference type="ARBA" id="ARBA00023136"/>
    </source>
</evidence>
<comment type="caution">
    <text evidence="8">The sequence shown here is derived from an EMBL/GenBank/DDBJ whole genome shotgun (WGS) entry which is preliminary data.</text>
</comment>
<evidence type="ECO:0000256" key="4">
    <source>
        <dbReference type="ARBA" id="ARBA00022989"/>
    </source>
</evidence>
<dbReference type="PANTHER" id="PTHR35007:SF3">
    <property type="entry name" value="POSSIBLE CONSERVED ALANINE RICH MEMBRANE PROTEIN"/>
    <property type="match status" value="1"/>
</dbReference>
<protein>
    <submittedName>
        <fullName evidence="8">Type II secretion protein F</fullName>
    </submittedName>
</protein>
<feature type="transmembrane region" description="Helical" evidence="6">
    <location>
        <begin position="257"/>
        <end position="286"/>
    </location>
</feature>
<name>A0ABS1LNU7_9MICO</name>
<dbReference type="InterPro" id="IPR018076">
    <property type="entry name" value="T2SS_GspF_dom"/>
</dbReference>
<dbReference type="Pfam" id="PF00482">
    <property type="entry name" value="T2SSF"/>
    <property type="match status" value="1"/>
</dbReference>
<evidence type="ECO:0000256" key="2">
    <source>
        <dbReference type="ARBA" id="ARBA00022475"/>
    </source>
</evidence>
<dbReference type="EMBL" id="JABBYC010000039">
    <property type="protein sequence ID" value="MBL0887932.1"/>
    <property type="molecule type" value="Genomic_DNA"/>
</dbReference>
<keyword evidence="2" id="KW-1003">Cell membrane</keyword>
<evidence type="ECO:0000313" key="8">
    <source>
        <dbReference type="EMBL" id="MBL0887932.1"/>
    </source>
</evidence>
<feature type="domain" description="Type II secretion system protein GspF" evidence="7">
    <location>
        <begin position="154"/>
        <end position="274"/>
    </location>
</feature>
<evidence type="ECO:0000259" key="7">
    <source>
        <dbReference type="Pfam" id="PF00482"/>
    </source>
</evidence>
<keyword evidence="4 6" id="KW-1133">Transmembrane helix</keyword>
<sequence>MPGTAWTRSAGVPVDLAGVPDADALGRLLGQRNARAVVAATRLALDVGAPLGRVLESVADSLVRDAEARAERDAAVAGPRATARVILWLPVAGAGLGGLLGADPVAVATDGGVGTAAAVLGVVLLLAGWFWSARLVASARGRPRDGGTDVQVLLELLAAALAAGSGVPRALDAVGRASGGTDGAALRGAGDALVLGAGWEQAWAGTPDRLAAVRGALRGAWIDGAAPGEALRAAGQEVRRARSAAARTAAARLAVRLVLPLGCCYLPAFVLVGLVPVLFSLGIGLLGP</sequence>
<evidence type="ECO:0000256" key="3">
    <source>
        <dbReference type="ARBA" id="ARBA00022692"/>
    </source>
</evidence>